<dbReference type="Proteomes" id="UP000019141">
    <property type="component" value="Unassembled WGS sequence"/>
</dbReference>
<comment type="caution">
    <text evidence="1">The sequence shown here is derived from an EMBL/GenBank/DDBJ whole genome shotgun (WGS) entry which is preliminary data.</text>
</comment>
<evidence type="ECO:0000313" key="2">
    <source>
        <dbReference type="Proteomes" id="UP000019141"/>
    </source>
</evidence>
<reference evidence="1 2" key="1">
    <citation type="journal article" date="2014" name="Nature">
        <title>An environmental bacterial taxon with a large and distinct metabolic repertoire.</title>
        <authorList>
            <person name="Wilson M.C."/>
            <person name="Mori T."/>
            <person name="Ruckert C."/>
            <person name="Uria A.R."/>
            <person name="Helf M.J."/>
            <person name="Takada K."/>
            <person name="Gernert C."/>
            <person name="Steffens U.A."/>
            <person name="Heycke N."/>
            <person name="Schmitt S."/>
            <person name="Rinke C."/>
            <person name="Helfrich E.J."/>
            <person name="Brachmann A.O."/>
            <person name="Gurgui C."/>
            <person name="Wakimoto T."/>
            <person name="Kracht M."/>
            <person name="Crusemann M."/>
            <person name="Hentschel U."/>
            <person name="Abe I."/>
            <person name="Matsunaga S."/>
            <person name="Kalinowski J."/>
            <person name="Takeyama H."/>
            <person name="Piel J."/>
        </authorList>
    </citation>
    <scope>NUCLEOTIDE SEQUENCE [LARGE SCALE GENOMIC DNA]</scope>
    <source>
        <strain evidence="2">TSY1</strain>
    </source>
</reference>
<proteinExistence type="predicted"/>
<organism evidence="1 2">
    <name type="scientific">Entotheonella factor</name>
    <dbReference type="NCBI Taxonomy" id="1429438"/>
    <lineage>
        <taxon>Bacteria</taxon>
        <taxon>Pseudomonadati</taxon>
        <taxon>Nitrospinota/Tectimicrobiota group</taxon>
        <taxon>Candidatus Tectimicrobiota</taxon>
        <taxon>Candidatus Entotheonellia</taxon>
        <taxon>Candidatus Entotheonellales</taxon>
        <taxon>Candidatus Entotheonellaceae</taxon>
        <taxon>Candidatus Entotheonella</taxon>
    </lineage>
</organism>
<dbReference type="AlphaFoldDB" id="W4LF57"/>
<gene>
    <name evidence="1" type="ORF">ETSY1_25410</name>
</gene>
<evidence type="ECO:0000313" key="1">
    <source>
        <dbReference type="EMBL" id="ETW96718.1"/>
    </source>
</evidence>
<protein>
    <submittedName>
        <fullName evidence="1">Uncharacterized protein</fullName>
    </submittedName>
</protein>
<keyword evidence="2" id="KW-1185">Reference proteome</keyword>
<name>W4LF57_ENTF1</name>
<dbReference type="EMBL" id="AZHW01000753">
    <property type="protein sequence ID" value="ETW96718.1"/>
    <property type="molecule type" value="Genomic_DNA"/>
</dbReference>
<accession>W4LF57</accession>
<sequence length="75" mass="8335">MAIVLLEEVLMGLEEAKTSLDQAVLTLADMTEDLHPNLQASVNVKNILEQDFVQPLQHRAAQLEHLLEELALACD</sequence>
<dbReference type="HOGENOM" id="CLU_2664218_0_0_7"/>